<organism evidence="3 4">
    <name type="scientific">Hespellia stercorisuis DSM 15480</name>
    <dbReference type="NCBI Taxonomy" id="1121950"/>
    <lineage>
        <taxon>Bacteria</taxon>
        <taxon>Bacillati</taxon>
        <taxon>Bacillota</taxon>
        <taxon>Clostridia</taxon>
        <taxon>Lachnospirales</taxon>
        <taxon>Lachnospiraceae</taxon>
        <taxon>Hespellia</taxon>
    </lineage>
</organism>
<dbReference type="AlphaFoldDB" id="A0A1M6IMZ6"/>
<feature type="domain" description="Recombinase" evidence="2">
    <location>
        <begin position="184"/>
        <end position="310"/>
    </location>
</feature>
<dbReference type="STRING" id="1121950.SAMN02745243_00409"/>
<dbReference type="Gene3D" id="3.40.50.1390">
    <property type="entry name" value="Resolvase, N-terminal catalytic domain"/>
    <property type="match status" value="1"/>
</dbReference>
<dbReference type="InterPro" id="IPR038109">
    <property type="entry name" value="DNA_bind_recomb_sf"/>
</dbReference>
<dbReference type="Pfam" id="PF00239">
    <property type="entry name" value="Resolvase"/>
    <property type="match status" value="1"/>
</dbReference>
<dbReference type="CDD" id="cd00338">
    <property type="entry name" value="Ser_Recombinase"/>
    <property type="match status" value="1"/>
</dbReference>
<accession>A0A1M6IMZ6</accession>
<dbReference type="Pfam" id="PF07508">
    <property type="entry name" value="Recombinase"/>
    <property type="match status" value="1"/>
</dbReference>
<dbReference type="PANTHER" id="PTHR30461:SF23">
    <property type="entry name" value="DNA RECOMBINASE-RELATED"/>
    <property type="match status" value="1"/>
</dbReference>
<evidence type="ECO:0000313" key="3">
    <source>
        <dbReference type="EMBL" id="SHJ35807.1"/>
    </source>
</evidence>
<dbReference type="GO" id="GO:0003677">
    <property type="term" value="F:DNA binding"/>
    <property type="evidence" value="ECO:0007669"/>
    <property type="project" value="InterPro"/>
</dbReference>
<feature type="domain" description="Resolvase/invertase-type recombinase catalytic" evidence="1">
    <location>
        <begin position="27"/>
        <end position="175"/>
    </location>
</feature>
<evidence type="ECO:0000313" key="4">
    <source>
        <dbReference type="Proteomes" id="UP000184301"/>
    </source>
</evidence>
<dbReference type="GO" id="GO:0000150">
    <property type="term" value="F:DNA strand exchange activity"/>
    <property type="evidence" value="ECO:0007669"/>
    <property type="project" value="InterPro"/>
</dbReference>
<keyword evidence="4" id="KW-1185">Reference proteome</keyword>
<dbReference type="InterPro" id="IPR050639">
    <property type="entry name" value="SSR_resolvase"/>
</dbReference>
<reference evidence="3 4" key="1">
    <citation type="submission" date="2016-11" db="EMBL/GenBank/DDBJ databases">
        <authorList>
            <person name="Jaros S."/>
            <person name="Januszkiewicz K."/>
            <person name="Wedrychowicz H."/>
        </authorList>
    </citation>
    <scope>NUCLEOTIDE SEQUENCE [LARGE SCALE GENOMIC DNA]</scope>
    <source>
        <strain evidence="3 4">DSM 15480</strain>
    </source>
</reference>
<dbReference type="Pfam" id="PF13408">
    <property type="entry name" value="Zn_ribbon_recom"/>
    <property type="match status" value="1"/>
</dbReference>
<dbReference type="InterPro" id="IPR006119">
    <property type="entry name" value="Resolv_N"/>
</dbReference>
<evidence type="ECO:0000259" key="1">
    <source>
        <dbReference type="PROSITE" id="PS51736"/>
    </source>
</evidence>
<dbReference type="InterPro" id="IPR011109">
    <property type="entry name" value="DNA_bind_recombinase_dom"/>
</dbReference>
<dbReference type="EMBL" id="FQZY01000007">
    <property type="protein sequence ID" value="SHJ35807.1"/>
    <property type="molecule type" value="Genomic_DNA"/>
</dbReference>
<dbReference type="SUPFAM" id="SSF53041">
    <property type="entry name" value="Resolvase-like"/>
    <property type="match status" value="1"/>
</dbReference>
<gene>
    <name evidence="3" type="ORF">SAMN02745243_00409</name>
</gene>
<dbReference type="PANTHER" id="PTHR30461">
    <property type="entry name" value="DNA-INVERTASE FROM LAMBDOID PROPHAGE"/>
    <property type="match status" value="1"/>
</dbReference>
<dbReference type="InterPro" id="IPR025827">
    <property type="entry name" value="Zn_ribbon_recom_dom"/>
</dbReference>
<dbReference type="RefSeq" id="WP_073104356.1">
    <property type="nucleotide sequence ID" value="NZ_FQZY01000007.1"/>
</dbReference>
<dbReference type="PROSITE" id="PS51737">
    <property type="entry name" value="RECOMBINASE_DNA_BIND"/>
    <property type="match status" value="1"/>
</dbReference>
<proteinExistence type="predicted"/>
<dbReference type="SMART" id="SM00857">
    <property type="entry name" value="Resolvase"/>
    <property type="match status" value="1"/>
</dbReference>
<sequence length="523" mass="59355">MAKSVTTIPATISKYTAKPINSKKKRRVAGYARVSTDMEDQQTSYAAQCDYYTNYIQSREDWEFVSLYSDEGISATSTTHRDGFNRMIADALAGKIDLIITKSVSRFARNTVDSLSTIRKLKENGTECYFEKENIWTFDSKGELLITIMSSLAQEESRSISENCTWGMRKRFADGKVSVPFGRFLGYDRGENGNLVVNEEQAKIVRKIYGLFLQGKSPYVIAKHLTAEGIPTPGGKKVWGKAVVQSILTNEKYKGDALLQKVYTTDFLTKKKKPNEGEVPQYYVEGNHEAIIEPSVFDTVQVMMQSRVPGKNRASSVSIFSSRIKCGCCGSWYGSKVWHSNDKYRKVIWQCNHKFKDGCNTPHFDENTIKEMFIKAMNILAGQRDGIIGAYEEIEQTAFDTTNLESRQKELQAEMNVVVELIEHSIADNARVAQNQDDYENHYNSLTERFDTAKGELEKIGQSILEKQAQREMMKKFITEVKAMPDIISIFDEDSWCALVDYVTINSTTDVVFTMKNGLEIRI</sequence>
<name>A0A1M6IMZ6_9FIRM</name>
<dbReference type="PROSITE" id="PS51736">
    <property type="entry name" value="RECOMBINASES_3"/>
    <property type="match status" value="1"/>
</dbReference>
<protein>
    <submittedName>
        <fullName evidence="3">Site-specific DNA recombinase</fullName>
    </submittedName>
</protein>
<evidence type="ECO:0000259" key="2">
    <source>
        <dbReference type="PROSITE" id="PS51737"/>
    </source>
</evidence>
<dbReference type="OrthoDB" id="9769353at2"/>
<dbReference type="InterPro" id="IPR036162">
    <property type="entry name" value="Resolvase-like_N_sf"/>
</dbReference>
<dbReference type="Gene3D" id="3.90.1750.20">
    <property type="entry name" value="Putative Large Serine Recombinase, Chain B, Domain 2"/>
    <property type="match status" value="1"/>
</dbReference>
<dbReference type="Proteomes" id="UP000184301">
    <property type="component" value="Unassembled WGS sequence"/>
</dbReference>